<evidence type="ECO:0000256" key="1">
    <source>
        <dbReference type="SAM" id="MobiDB-lite"/>
    </source>
</evidence>
<dbReference type="AlphaFoldDB" id="A0A1I7ZN31"/>
<sequence length="186" mass="20356">MRPRYLLWMCSCGMNWSPERAIGSRTEERGLACDHQEVDVGESLQLVVEVHGQEAGWYGIDQMSSMEQRGKWATMTQKTSSLGNSLGGRVVGVEDLGEGAEPVEDGPGRRVPLRGRPPVSLRLHRPSESDRSTRTKTESAKEMAAGVAIRRLIGKHMGSPALAVLQRLFILMARTNSVEGPAKAAF</sequence>
<evidence type="ECO:0000313" key="2">
    <source>
        <dbReference type="Proteomes" id="UP000095287"/>
    </source>
</evidence>
<name>A0A1I7ZN31_9BILA</name>
<protein>
    <submittedName>
        <fullName evidence="3">SH3 domain-containing protein</fullName>
    </submittedName>
</protein>
<dbReference type="WBParaSite" id="L893_g28111.t1">
    <property type="protein sequence ID" value="L893_g28111.t1"/>
    <property type="gene ID" value="L893_g28111"/>
</dbReference>
<accession>A0A1I7ZN31</accession>
<reference evidence="3" key="1">
    <citation type="submission" date="2016-11" db="UniProtKB">
        <authorList>
            <consortium name="WormBaseParasite"/>
        </authorList>
    </citation>
    <scope>IDENTIFICATION</scope>
</reference>
<feature type="region of interest" description="Disordered" evidence="1">
    <location>
        <begin position="98"/>
        <end position="142"/>
    </location>
</feature>
<evidence type="ECO:0000313" key="3">
    <source>
        <dbReference type="WBParaSite" id="L893_g28111.t1"/>
    </source>
</evidence>
<proteinExistence type="predicted"/>
<feature type="compositionally biased region" description="Basic and acidic residues" evidence="1">
    <location>
        <begin position="125"/>
        <end position="141"/>
    </location>
</feature>
<organism evidence="2 3">
    <name type="scientific">Steinernema glaseri</name>
    <dbReference type="NCBI Taxonomy" id="37863"/>
    <lineage>
        <taxon>Eukaryota</taxon>
        <taxon>Metazoa</taxon>
        <taxon>Ecdysozoa</taxon>
        <taxon>Nematoda</taxon>
        <taxon>Chromadorea</taxon>
        <taxon>Rhabditida</taxon>
        <taxon>Tylenchina</taxon>
        <taxon>Panagrolaimomorpha</taxon>
        <taxon>Strongyloidoidea</taxon>
        <taxon>Steinernematidae</taxon>
        <taxon>Steinernema</taxon>
    </lineage>
</organism>
<dbReference type="Proteomes" id="UP000095287">
    <property type="component" value="Unplaced"/>
</dbReference>
<keyword evidence="2" id="KW-1185">Reference proteome</keyword>